<reference evidence="11" key="1">
    <citation type="journal article" date="2017" name="Comp. Biochem. Physiol. Part D Genomics Proteomics">
        <title>Candidate chemosensory genes identified in the endoparasitoid Meteorus pulchricornis (Hymenoptera: Braconidae) by antennal transcriptome analysis.</title>
        <authorList>
            <person name="Sheng S."/>
            <person name="Liao C.W."/>
            <person name="Zheng Y."/>
            <person name="Zhou Y."/>
            <person name="Xu Y."/>
            <person name="Song W.M."/>
            <person name="He P."/>
            <person name="Zhang J."/>
            <person name="Wu F.A."/>
        </authorList>
    </citation>
    <scope>NUCLEOTIDE SEQUENCE</scope>
    <source>
        <strain evidence="11">Zhenjiang</strain>
    </source>
</reference>
<evidence type="ECO:0000256" key="6">
    <source>
        <dbReference type="ARBA" id="ARBA00022989"/>
    </source>
</evidence>
<sequence>MHLDPYFDKMLSNPNLKDSVLDGVATFRCLSWAVAAFVFISGNVYILAPIIFIIYQYAHHVESIKYLLPYPGVYPWPISPNGFLYKCHYIYEIFATFSLFSLTSSIEPLFSLYSFQMIGQMREMTYRLAQIDNTNERQLRKCVLQYTTLMKCRNILQKIYGPIILWMMGTNAIILCALIFQLTQVRSIRYIKRIP</sequence>
<dbReference type="GO" id="GO:0005549">
    <property type="term" value="F:odorant binding"/>
    <property type="evidence" value="ECO:0007669"/>
    <property type="project" value="InterPro"/>
</dbReference>
<evidence type="ECO:0000256" key="7">
    <source>
        <dbReference type="ARBA" id="ARBA00023136"/>
    </source>
</evidence>
<evidence type="ECO:0000313" key="11">
    <source>
        <dbReference type="EMBL" id="AQN78474.1"/>
    </source>
</evidence>
<keyword evidence="9" id="KW-0807">Transducer</keyword>
<proteinExistence type="evidence at transcript level"/>
<accession>A0A1S5VFR2</accession>
<organism evidence="11">
    <name type="scientific">Meteorus pulchricornis</name>
    <dbReference type="NCBI Taxonomy" id="51522"/>
    <lineage>
        <taxon>Eukaryota</taxon>
        <taxon>Metazoa</taxon>
        <taxon>Ecdysozoa</taxon>
        <taxon>Arthropoda</taxon>
        <taxon>Hexapoda</taxon>
        <taxon>Insecta</taxon>
        <taxon>Pterygota</taxon>
        <taxon>Neoptera</taxon>
        <taxon>Endopterygota</taxon>
        <taxon>Hymenoptera</taxon>
        <taxon>Apocrita</taxon>
        <taxon>Ichneumonoidea</taxon>
        <taxon>Braconidae</taxon>
        <taxon>Meteorinae</taxon>
        <taxon>Meteorus</taxon>
    </lineage>
</organism>
<protein>
    <submittedName>
        <fullName evidence="11">Olfactory receptor 72</fullName>
    </submittedName>
</protein>
<comment type="subcellular location">
    <subcellularLocation>
        <location evidence="1">Cell membrane</location>
        <topology evidence="1">Multi-pass membrane protein</topology>
    </subcellularLocation>
</comment>
<keyword evidence="6 10" id="KW-1133">Transmembrane helix</keyword>
<keyword evidence="4 10" id="KW-0812">Transmembrane</keyword>
<feature type="transmembrane region" description="Helical" evidence="10">
    <location>
        <begin position="163"/>
        <end position="183"/>
    </location>
</feature>
<dbReference type="EMBL" id="KY445539">
    <property type="protein sequence ID" value="AQN78474.1"/>
    <property type="molecule type" value="mRNA"/>
</dbReference>
<dbReference type="AlphaFoldDB" id="A0A1S5VFR2"/>
<keyword evidence="3" id="KW-0716">Sensory transduction</keyword>
<evidence type="ECO:0000256" key="3">
    <source>
        <dbReference type="ARBA" id="ARBA00022606"/>
    </source>
</evidence>
<evidence type="ECO:0000256" key="2">
    <source>
        <dbReference type="ARBA" id="ARBA00022475"/>
    </source>
</evidence>
<feature type="transmembrane region" description="Helical" evidence="10">
    <location>
        <begin position="89"/>
        <end position="115"/>
    </location>
</feature>
<dbReference type="GO" id="GO:0004984">
    <property type="term" value="F:olfactory receptor activity"/>
    <property type="evidence" value="ECO:0007669"/>
    <property type="project" value="InterPro"/>
</dbReference>
<evidence type="ECO:0000256" key="9">
    <source>
        <dbReference type="ARBA" id="ARBA00023224"/>
    </source>
</evidence>
<feature type="transmembrane region" description="Helical" evidence="10">
    <location>
        <begin position="30"/>
        <end position="55"/>
    </location>
</feature>
<dbReference type="Pfam" id="PF02949">
    <property type="entry name" value="7tm_6"/>
    <property type="match status" value="1"/>
</dbReference>
<evidence type="ECO:0000256" key="1">
    <source>
        <dbReference type="ARBA" id="ARBA00004651"/>
    </source>
</evidence>
<dbReference type="GO" id="GO:0007165">
    <property type="term" value="P:signal transduction"/>
    <property type="evidence" value="ECO:0007669"/>
    <property type="project" value="UniProtKB-KW"/>
</dbReference>
<dbReference type="PANTHER" id="PTHR21137">
    <property type="entry name" value="ODORANT RECEPTOR"/>
    <property type="match status" value="1"/>
</dbReference>
<dbReference type="PANTHER" id="PTHR21137:SF35">
    <property type="entry name" value="ODORANT RECEPTOR 19A-RELATED"/>
    <property type="match status" value="1"/>
</dbReference>
<keyword evidence="8 11" id="KW-0675">Receptor</keyword>
<evidence type="ECO:0000256" key="10">
    <source>
        <dbReference type="SAM" id="Phobius"/>
    </source>
</evidence>
<keyword evidence="2" id="KW-1003">Cell membrane</keyword>
<dbReference type="GO" id="GO:0005886">
    <property type="term" value="C:plasma membrane"/>
    <property type="evidence" value="ECO:0007669"/>
    <property type="project" value="UniProtKB-SubCell"/>
</dbReference>
<evidence type="ECO:0000256" key="8">
    <source>
        <dbReference type="ARBA" id="ARBA00023170"/>
    </source>
</evidence>
<keyword evidence="5" id="KW-0552">Olfaction</keyword>
<evidence type="ECO:0000256" key="4">
    <source>
        <dbReference type="ARBA" id="ARBA00022692"/>
    </source>
</evidence>
<evidence type="ECO:0000256" key="5">
    <source>
        <dbReference type="ARBA" id="ARBA00022725"/>
    </source>
</evidence>
<dbReference type="InterPro" id="IPR004117">
    <property type="entry name" value="7tm6_olfct_rcpt"/>
</dbReference>
<keyword evidence="7 10" id="KW-0472">Membrane</keyword>
<name>A0A1S5VFR2_9HYME</name>